<dbReference type="InterPro" id="IPR032675">
    <property type="entry name" value="LRR_dom_sf"/>
</dbReference>
<evidence type="ECO:0000256" key="11">
    <source>
        <dbReference type="SAM" id="Phobius"/>
    </source>
</evidence>
<keyword evidence="4 11" id="KW-0812">Transmembrane</keyword>
<feature type="domain" description="TIR" evidence="13">
    <location>
        <begin position="757"/>
        <end position="893"/>
    </location>
</feature>
<evidence type="ECO:0000256" key="9">
    <source>
        <dbReference type="ARBA" id="ARBA00023170"/>
    </source>
</evidence>
<feature type="signal peptide" evidence="12">
    <location>
        <begin position="1"/>
        <end position="17"/>
    </location>
</feature>
<dbReference type="InParanoid" id="A0A7R8YZX2"/>
<evidence type="ECO:0000259" key="13">
    <source>
        <dbReference type="PROSITE" id="PS50104"/>
    </source>
</evidence>
<organism evidence="14 15">
    <name type="scientific">Hermetia illucens</name>
    <name type="common">Black soldier fly</name>
    <dbReference type="NCBI Taxonomy" id="343691"/>
    <lineage>
        <taxon>Eukaryota</taxon>
        <taxon>Metazoa</taxon>
        <taxon>Ecdysozoa</taxon>
        <taxon>Arthropoda</taxon>
        <taxon>Hexapoda</taxon>
        <taxon>Insecta</taxon>
        <taxon>Pterygota</taxon>
        <taxon>Neoptera</taxon>
        <taxon>Endopterygota</taxon>
        <taxon>Diptera</taxon>
        <taxon>Brachycera</taxon>
        <taxon>Stratiomyomorpha</taxon>
        <taxon>Stratiomyidae</taxon>
        <taxon>Hermetiinae</taxon>
        <taxon>Hermetia</taxon>
    </lineage>
</organism>
<keyword evidence="6" id="KW-0677">Repeat</keyword>
<dbReference type="GO" id="GO:0007165">
    <property type="term" value="P:signal transduction"/>
    <property type="evidence" value="ECO:0007669"/>
    <property type="project" value="InterPro"/>
</dbReference>
<dbReference type="FunFam" id="3.80.10.10:FF:001164">
    <property type="entry name" value="GH01279p"/>
    <property type="match status" value="2"/>
</dbReference>
<dbReference type="FunFam" id="3.40.50.10140:FF:000026">
    <property type="entry name" value="Toll-like receptor 2"/>
    <property type="match status" value="2"/>
</dbReference>
<evidence type="ECO:0000256" key="2">
    <source>
        <dbReference type="ARBA" id="ARBA00009634"/>
    </source>
</evidence>
<dbReference type="Gene3D" id="3.40.50.10140">
    <property type="entry name" value="Toll/interleukin-1 receptor homology (TIR) domain"/>
    <property type="match status" value="2"/>
</dbReference>
<reference evidence="14 15" key="1">
    <citation type="submission" date="2020-11" db="EMBL/GenBank/DDBJ databases">
        <authorList>
            <person name="Wallbank WR R."/>
            <person name="Pardo Diaz C."/>
            <person name="Kozak K."/>
            <person name="Martin S."/>
            <person name="Jiggins C."/>
            <person name="Moest M."/>
            <person name="Warren A I."/>
            <person name="Generalovic N T."/>
            <person name="Byers J.R.P. K."/>
            <person name="Montejo-Kovacevich G."/>
            <person name="Yen C E."/>
        </authorList>
    </citation>
    <scope>NUCLEOTIDE SEQUENCE [LARGE SCALE GENOMIC DNA]</scope>
</reference>
<dbReference type="SMART" id="SM00082">
    <property type="entry name" value="LRRCT"/>
    <property type="match status" value="4"/>
</dbReference>
<evidence type="ECO:0000256" key="8">
    <source>
        <dbReference type="ARBA" id="ARBA00023136"/>
    </source>
</evidence>
<dbReference type="Pfam" id="PF13855">
    <property type="entry name" value="LRR_8"/>
    <property type="match status" value="6"/>
</dbReference>
<comment type="similarity">
    <text evidence="2">Belongs to the Toll-like receptor family.</text>
</comment>
<dbReference type="InterPro" id="IPR001611">
    <property type="entry name" value="Leu-rich_rpt"/>
</dbReference>
<dbReference type="SMART" id="SM00364">
    <property type="entry name" value="LRR_BAC"/>
    <property type="match status" value="15"/>
</dbReference>
<dbReference type="InterPro" id="IPR000372">
    <property type="entry name" value="LRRNT"/>
</dbReference>
<dbReference type="PROSITE" id="PS50104">
    <property type="entry name" value="TIR"/>
    <property type="match status" value="2"/>
</dbReference>
<evidence type="ECO:0000313" key="14">
    <source>
        <dbReference type="EMBL" id="CAD7090423.1"/>
    </source>
</evidence>
<dbReference type="PANTHER" id="PTHR24365:SF541">
    <property type="entry name" value="PROTEIN TOLL-RELATED"/>
    <property type="match status" value="1"/>
</dbReference>
<dbReference type="PANTHER" id="PTHR24365">
    <property type="entry name" value="TOLL-LIKE RECEPTOR"/>
    <property type="match status" value="1"/>
</dbReference>
<dbReference type="SMART" id="SM00013">
    <property type="entry name" value="LRRNT"/>
    <property type="match status" value="2"/>
</dbReference>
<dbReference type="GO" id="GO:0005886">
    <property type="term" value="C:plasma membrane"/>
    <property type="evidence" value="ECO:0007669"/>
    <property type="project" value="TreeGrafter"/>
</dbReference>
<dbReference type="SMART" id="SM00369">
    <property type="entry name" value="LRR_TYP"/>
    <property type="match status" value="24"/>
</dbReference>
<keyword evidence="7 11" id="KW-1133">Transmembrane helix</keyword>
<keyword evidence="15" id="KW-1185">Reference proteome</keyword>
<dbReference type="Pfam" id="PF00560">
    <property type="entry name" value="LRR_1"/>
    <property type="match status" value="2"/>
</dbReference>
<evidence type="ECO:0000256" key="6">
    <source>
        <dbReference type="ARBA" id="ARBA00022737"/>
    </source>
</evidence>
<dbReference type="Proteomes" id="UP000594454">
    <property type="component" value="Chromosome 5"/>
</dbReference>
<dbReference type="SMART" id="SM00365">
    <property type="entry name" value="LRR_SD22"/>
    <property type="match status" value="9"/>
</dbReference>
<accession>A0A7R8YZX2</accession>
<dbReference type="InterPro" id="IPR035897">
    <property type="entry name" value="Toll_tir_struct_dom_sf"/>
</dbReference>
<dbReference type="EMBL" id="LR899013">
    <property type="protein sequence ID" value="CAD7090423.1"/>
    <property type="molecule type" value="Genomic_DNA"/>
</dbReference>
<keyword evidence="5 12" id="KW-0732">Signal</keyword>
<dbReference type="SUPFAM" id="SSF52058">
    <property type="entry name" value="L domain-like"/>
    <property type="match status" value="4"/>
</dbReference>
<evidence type="ECO:0000256" key="4">
    <source>
        <dbReference type="ARBA" id="ARBA00022692"/>
    </source>
</evidence>
<dbReference type="OrthoDB" id="1421090at2759"/>
<evidence type="ECO:0000256" key="7">
    <source>
        <dbReference type="ARBA" id="ARBA00022989"/>
    </source>
</evidence>
<protein>
    <recommendedName>
        <fullName evidence="13">TIR domain-containing protein</fullName>
    </recommendedName>
</protein>
<comment type="subcellular location">
    <subcellularLocation>
        <location evidence="1">Membrane</location>
        <topology evidence="1">Single-pass type I membrane protein</topology>
    </subcellularLocation>
</comment>
<evidence type="ECO:0000256" key="12">
    <source>
        <dbReference type="SAM" id="SignalP"/>
    </source>
</evidence>
<dbReference type="PRINTS" id="PR01537">
    <property type="entry name" value="INTRLKN1R1F"/>
</dbReference>
<keyword evidence="10" id="KW-0325">Glycoprotein</keyword>
<evidence type="ECO:0000256" key="5">
    <source>
        <dbReference type="ARBA" id="ARBA00022729"/>
    </source>
</evidence>
<dbReference type="GO" id="GO:0038023">
    <property type="term" value="F:signaling receptor activity"/>
    <property type="evidence" value="ECO:0007669"/>
    <property type="project" value="TreeGrafter"/>
</dbReference>
<sequence length="1850" mass="212714">MISVKTVLLVLFYAITAKTSPAQAHFKCENRFGHCECTKGQDHGFWIKCSVIHRYFTIRVQHETIAITCYRSQEFDYSMFPVMNITDTPNVNIFGCPLPENQKLAIFLKRFIIGQVRTMTYWGYSKLDSQTPELLENNFFSGFEKLTKLDLYQNRLHLTKDIFIGLGKLRSLRIGISDLRYLEPGIFRNQKQMEHLAVWRNKLQNLTKSTFTGASSVTYLDLSANELTTLDYDVFQLLPNLEIIYLSTNNFSTLPEKLFFHNQKLQSIHLNGNVRLMESLPPDFLAYHSRMVSVSISASIVSVPGSMFVGSENIESISFADNQLESLPSEIFASQTHLMDLGLSRNRITKLPDDVFNSTVSLRSLCLSYNKLENITRHIFRNLHNLHQLDLSHNKLHSIDLHAFRGTPKLRIIKASNNQLSLFSSGFEEDEKSPFEVLSELQELDLRNNRIIHIPGDWIHSLSNLRNLDISYNPVTCNCTLFPFVQYLNRSNHDEFGKHPQTSATKSYCSESGELNSWSLTSLNYKQLVCQHKPCPSKCICWVHYDQTVFVYCSSSNLTRVPPLHDVPKLKTKSIVLHIANNNITTLPDNHFPGYSLVSELYASNNSISHFTEPNIPINLQVLDLSNNILTGINTSVLERIKQTNQTSHLYLGHNPWECNCNTLGLLSFIRANLERIHDLNFIECTTGAKFLALFPKDLCKESVVYEVLAYIAAAFGVAFALLVGFIHRFRTEIKVWLFAHNMCLYFVTEQNIDEDKKYDAFISYSHKDEDFVIENILPNLENGPIPYSLCLHERDWVPGEFIHIQIMQSVNDSRRTVIVLSPNFLESVWGTLEFQIAYKAALEEARTRIIIIMYSDIGNSVDVGPELKSYLNTNTYIKWSDPWFWEKLRHAMPHPPYRKITNKISMRKEFQDTKAKKSPAEARFKCENRFDKCECKKDQDYEFEIRCPVYQSYFSIEVQHENIAITCYRSQEFDYSMFPVMNITDTPNVNIYGCPLPKNQTLAIFLKRFIIGPVRTMTYWGYSKLNALTPEFLDGLHDFSRTPDNFLGGLMELTKVDFYQNRLYLTKDIFVGLDHLRSLEIGFSDLRYLEPGIFRNQKRMEHLTLWTNKLQNLTKDTFFGASSVTYLDLSGNEFTTLEYDVFRLLPNLEIINLNNNNFSTLPEKLFLNNRKLQSIQLSGNGREMGSLPPDFLAYHSRMVNISISASIVSVPRSIFAGSENIESISFANNQLESLPSEIFASQTHLMDLDLSRNRITKLHDDVFNSTVSLILLSLSHNKLENITRHIFRNLHSLHQLDLSDNRLHSIDLHAFRGTPELRSINASRNHLSFLSKGFGEDVKSPFQVLSKLQELDLRNNRITHISRDWIHSLSNLRNLDISYNPVTCTCTLLPFVQYMNRSNHDEFGKQPQTSTTKSNCSESGELNGWSITSLNYKELVCQHKPCPKMCICWVRYDQTFIVYCSSSNLTKVPSLQDVPKLKTKSIVLHIANNNITTLPDNHFPGYSLVSELYASNNSISQFTGPNIPTNLQVLDLSNNILTGINTSVLERIKQTNQTSHLYLGHNPWQCDCSALSLLSFIRANLERIHDLNFIECTTGAKFLALFPKDLCKESIVYEILAYIAAALGVVFAILVGLMYRFRTEIKVWLFAHNMCLYFVTKQNTDEDKKYDAFISYSHKDEDFVIENLLPNLENGSKPYKLCLHERDWVPGEFIPTQIIQSVNDSRRTVIVLSLNFLESVWGILEFQIAYKAALEEARTRIIIIMYSDIGDSVDVGPELKSYLNTNTYIKWGDPWFWEKLRHAMPHPPYRKITKKVSMRKQSKGTEGINLQLTEPLDELPPPPAAIPLDEIHL</sequence>
<evidence type="ECO:0000256" key="10">
    <source>
        <dbReference type="ARBA" id="ARBA00023180"/>
    </source>
</evidence>
<proteinExistence type="inferred from homology"/>
<gene>
    <name evidence="14" type="ORF">HERILL_LOCUS12904</name>
</gene>
<dbReference type="SMART" id="SM00255">
    <property type="entry name" value="TIR"/>
    <property type="match status" value="2"/>
</dbReference>
<dbReference type="InterPro" id="IPR000483">
    <property type="entry name" value="Cys-rich_flank_reg_C"/>
</dbReference>
<dbReference type="PROSITE" id="PS51450">
    <property type="entry name" value="LRR"/>
    <property type="match status" value="10"/>
</dbReference>
<dbReference type="InterPro" id="IPR003591">
    <property type="entry name" value="Leu-rich_rpt_typical-subtyp"/>
</dbReference>
<dbReference type="Pfam" id="PF01582">
    <property type="entry name" value="TIR"/>
    <property type="match status" value="2"/>
</dbReference>
<name>A0A7R8YZX2_HERIL</name>
<feature type="transmembrane region" description="Helical" evidence="11">
    <location>
        <begin position="1616"/>
        <end position="1636"/>
    </location>
</feature>
<feature type="chain" id="PRO_5031175286" description="TIR domain-containing protein" evidence="12">
    <location>
        <begin position="18"/>
        <end position="1850"/>
    </location>
</feature>
<keyword evidence="8 11" id="KW-0472">Membrane</keyword>
<feature type="domain" description="TIR" evidence="13">
    <location>
        <begin position="1665"/>
        <end position="1801"/>
    </location>
</feature>
<evidence type="ECO:0000256" key="3">
    <source>
        <dbReference type="ARBA" id="ARBA00022614"/>
    </source>
</evidence>
<dbReference type="InterPro" id="IPR000157">
    <property type="entry name" value="TIR_dom"/>
</dbReference>
<keyword evidence="3" id="KW-0433">Leucine-rich repeat</keyword>
<evidence type="ECO:0000313" key="15">
    <source>
        <dbReference type="Proteomes" id="UP000594454"/>
    </source>
</evidence>
<dbReference type="SUPFAM" id="SSF52200">
    <property type="entry name" value="Toll/Interleukin receptor TIR domain"/>
    <property type="match status" value="2"/>
</dbReference>
<keyword evidence="9" id="KW-0675">Receptor</keyword>
<evidence type="ECO:0000256" key="1">
    <source>
        <dbReference type="ARBA" id="ARBA00004479"/>
    </source>
</evidence>
<dbReference type="Gene3D" id="3.80.10.10">
    <property type="entry name" value="Ribonuclease Inhibitor"/>
    <property type="match status" value="6"/>
</dbReference>